<feature type="compositionally biased region" description="Basic and acidic residues" evidence="1">
    <location>
        <begin position="351"/>
        <end position="371"/>
    </location>
</feature>
<evidence type="ECO:0000313" key="3">
    <source>
        <dbReference type="EMBL" id="KAE9397213.1"/>
    </source>
</evidence>
<evidence type="ECO:0000256" key="2">
    <source>
        <dbReference type="SAM" id="SignalP"/>
    </source>
</evidence>
<dbReference type="AlphaFoldDB" id="A0A6A4HH46"/>
<dbReference type="Proteomes" id="UP000799118">
    <property type="component" value="Unassembled WGS sequence"/>
</dbReference>
<gene>
    <name evidence="3" type="ORF">BT96DRAFT_921630</name>
</gene>
<feature type="region of interest" description="Disordered" evidence="1">
    <location>
        <begin position="417"/>
        <end position="441"/>
    </location>
</feature>
<keyword evidence="2" id="KW-0732">Signal</keyword>
<sequence>MQLKPGAWNILLLALLLFTNIKTALASDKEPQVQWSSPSAGDQYGPGDTILPQSGAGTCSEDQSNDETCGSKVYPTVQQPSSSTYSTSLVVPNATTKQGWYMAMSDDFDNAWSDEGSNIASAADAQAPLSAPPQTATSTSPVVAVPVTALPVPVAEPDSASSAAATSMLTTRTRPPTAAFAVPLSIVGAILLYPESPASPAALNRDLAGSRISSMLKETSRPCRCLYSCQLRFLFSERTRRSTKEAYHAKQYTEYYRPKQRRHQDSRPPSYRSAPVPSPSRSQSRTRSLLSSVSSRSQASSRTAVHPSSHYHEGCRQSDRSYRPSSPSSSHRLPPLRVGSPLQCSEYEYPSEERRERYRPSRSRYDTYREDADADCATNSPAPTPRTFPPGLPKPPQHLPNPPRCLIPAPQRLHVRNSGAVSPRSQGIIEEEEEEEDLEMGMKEVDFLNKARRY</sequence>
<evidence type="ECO:0000256" key="1">
    <source>
        <dbReference type="SAM" id="MobiDB-lite"/>
    </source>
</evidence>
<feature type="signal peptide" evidence="2">
    <location>
        <begin position="1"/>
        <end position="26"/>
    </location>
</feature>
<feature type="region of interest" description="Disordered" evidence="1">
    <location>
        <begin position="28"/>
        <end position="80"/>
    </location>
</feature>
<proteinExistence type="predicted"/>
<feature type="chain" id="PRO_5025446039" evidence="2">
    <location>
        <begin position="27"/>
        <end position="454"/>
    </location>
</feature>
<feature type="region of interest" description="Disordered" evidence="1">
    <location>
        <begin position="244"/>
        <end position="401"/>
    </location>
</feature>
<feature type="compositionally biased region" description="Pro residues" evidence="1">
    <location>
        <begin position="382"/>
        <end position="401"/>
    </location>
</feature>
<keyword evidence="4" id="KW-1185">Reference proteome</keyword>
<protein>
    <submittedName>
        <fullName evidence="3">Uncharacterized protein</fullName>
    </submittedName>
</protein>
<dbReference type="EMBL" id="ML769500">
    <property type="protein sequence ID" value="KAE9397213.1"/>
    <property type="molecule type" value="Genomic_DNA"/>
</dbReference>
<reference evidence="3" key="1">
    <citation type="journal article" date="2019" name="Environ. Microbiol.">
        <title>Fungal ecological strategies reflected in gene transcription - a case study of two litter decomposers.</title>
        <authorList>
            <person name="Barbi F."/>
            <person name="Kohler A."/>
            <person name="Barry K."/>
            <person name="Baskaran P."/>
            <person name="Daum C."/>
            <person name="Fauchery L."/>
            <person name="Ihrmark K."/>
            <person name="Kuo A."/>
            <person name="LaButti K."/>
            <person name="Lipzen A."/>
            <person name="Morin E."/>
            <person name="Grigoriev I.V."/>
            <person name="Henrissat B."/>
            <person name="Lindahl B."/>
            <person name="Martin F."/>
        </authorList>
    </citation>
    <scope>NUCLEOTIDE SEQUENCE</scope>
    <source>
        <strain evidence="3">JB14</strain>
    </source>
</reference>
<feature type="compositionally biased region" description="Polar residues" evidence="1">
    <location>
        <begin position="51"/>
        <end position="68"/>
    </location>
</feature>
<feature type="compositionally biased region" description="Basic and acidic residues" evidence="1">
    <location>
        <begin position="310"/>
        <end position="322"/>
    </location>
</feature>
<name>A0A6A4HH46_9AGAR</name>
<feature type="compositionally biased region" description="Acidic residues" evidence="1">
    <location>
        <begin position="429"/>
        <end position="439"/>
    </location>
</feature>
<accession>A0A6A4HH46</accession>
<feature type="compositionally biased region" description="Low complexity" evidence="1">
    <location>
        <begin position="323"/>
        <end position="337"/>
    </location>
</feature>
<organism evidence="3 4">
    <name type="scientific">Gymnopus androsaceus JB14</name>
    <dbReference type="NCBI Taxonomy" id="1447944"/>
    <lineage>
        <taxon>Eukaryota</taxon>
        <taxon>Fungi</taxon>
        <taxon>Dikarya</taxon>
        <taxon>Basidiomycota</taxon>
        <taxon>Agaricomycotina</taxon>
        <taxon>Agaricomycetes</taxon>
        <taxon>Agaricomycetidae</taxon>
        <taxon>Agaricales</taxon>
        <taxon>Marasmiineae</taxon>
        <taxon>Omphalotaceae</taxon>
        <taxon>Gymnopus</taxon>
    </lineage>
</organism>
<feature type="compositionally biased region" description="Low complexity" evidence="1">
    <location>
        <begin position="267"/>
        <end position="303"/>
    </location>
</feature>
<evidence type="ECO:0000313" key="4">
    <source>
        <dbReference type="Proteomes" id="UP000799118"/>
    </source>
</evidence>
<dbReference type="OrthoDB" id="3245083at2759"/>